<proteinExistence type="predicted"/>
<accession>A0A645HNV0</accession>
<sequence>MNIVHHGLKHGRRTGLAAAKDTDIQKIGAFVGFHDIFIIAIPYRHGIIGCVAAEPRVAVFIGGTGFSGHRLAVHINIGGSAVYNPFQGVGHQIGGLGLKDLLGTV</sequence>
<gene>
    <name evidence="1" type="ORF">SDC9_187453</name>
</gene>
<name>A0A645HNV0_9ZZZZ</name>
<protein>
    <submittedName>
        <fullName evidence="1">Uncharacterized protein</fullName>
    </submittedName>
</protein>
<comment type="caution">
    <text evidence="1">The sequence shown here is derived from an EMBL/GenBank/DDBJ whole genome shotgun (WGS) entry which is preliminary data.</text>
</comment>
<dbReference type="AlphaFoldDB" id="A0A645HNV0"/>
<reference evidence="1" key="1">
    <citation type="submission" date="2019-08" db="EMBL/GenBank/DDBJ databases">
        <authorList>
            <person name="Kucharzyk K."/>
            <person name="Murdoch R.W."/>
            <person name="Higgins S."/>
            <person name="Loffler F."/>
        </authorList>
    </citation>
    <scope>NUCLEOTIDE SEQUENCE</scope>
</reference>
<organism evidence="1">
    <name type="scientific">bioreactor metagenome</name>
    <dbReference type="NCBI Taxonomy" id="1076179"/>
    <lineage>
        <taxon>unclassified sequences</taxon>
        <taxon>metagenomes</taxon>
        <taxon>ecological metagenomes</taxon>
    </lineage>
</organism>
<dbReference type="EMBL" id="VSSQ01096018">
    <property type="protein sequence ID" value="MPN39919.1"/>
    <property type="molecule type" value="Genomic_DNA"/>
</dbReference>
<evidence type="ECO:0000313" key="1">
    <source>
        <dbReference type="EMBL" id="MPN39919.1"/>
    </source>
</evidence>